<evidence type="ECO:0000313" key="1">
    <source>
        <dbReference type="EMBL" id="OAH43802.1"/>
    </source>
</evidence>
<dbReference type="RefSeq" id="WP_155738046.1">
    <property type="nucleotide sequence ID" value="NZ_LSTR01000033.1"/>
</dbReference>
<gene>
    <name evidence="1" type="ORF">AX777_18475</name>
</gene>
<protein>
    <submittedName>
        <fullName evidence="1">Uncharacterized protein</fullName>
    </submittedName>
</protein>
<reference evidence="1 2" key="1">
    <citation type="submission" date="2016-02" db="EMBL/GenBank/DDBJ databases">
        <authorList>
            <person name="Wen L."/>
            <person name="He K."/>
            <person name="Yang H."/>
        </authorList>
    </citation>
    <scope>NUCLEOTIDE SEQUENCE [LARGE SCALE GENOMIC DNA]</scope>
    <source>
        <strain evidence="1 2">CD09_2</strain>
    </source>
</reference>
<organism evidence="1 2">
    <name type="scientific">Sphingobium yanoikuyae</name>
    <name type="common">Sphingomonas yanoikuyae</name>
    <dbReference type="NCBI Taxonomy" id="13690"/>
    <lineage>
        <taxon>Bacteria</taxon>
        <taxon>Pseudomonadati</taxon>
        <taxon>Pseudomonadota</taxon>
        <taxon>Alphaproteobacteria</taxon>
        <taxon>Sphingomonadales</taxon>
        <taxon>Sphingomonadaceae</taxon>
        <taxon>Sphingobium</taxon>
    </lineage>
</organism>
<accession>A0A177JRF9</accession>
<comment type="caution">
    <text evidence="1">The sequence shown here is derived from an EMBL/GenBank/DDBJ whole genome shotgun (WGS) entry which is preliminary data.</text>
</comment>
<name>A0A177JRF9_SPHYA</name>
<proteinExistence type="predicted"/>
<sequence>MDEIERHCAPGFDDPFLVIAMYQHRHGQILELSIGDWLEQHGEAVRSHLRAAHTGAMKLYVSAGKAAISAQALDALGHQVVERVGQSLRTLERAEKQLRSEVTHHRSILRTIQEHISWTRPTLLVLLAAGLLASGMVNAFLARRAFSERPGEQLWSQLSDAERHDLPAFIMSGALSNLMNCRVEGFKAKDGRCVLAKDPAGSAAGWALPDEVSRRVGRPWSAEQR</sequence>
<dbReference type="Proteomes" id="UP000077262">
    <property type="component" value="Unassembled WGS sequence"/>
</dbReference>
<dbReference type="EMBL" id="LSTR01000033">
    <property type="protein sequence ID" value="OAH43802.1"/>
    <property type="molecule type" value="Genomic_DNA"/>
</dbReference>
<evidence type="ECO:0000313" key="2">
    <source>
        <dbReference type="Proteomes" id="UP000077262"/>
    </source>
</evidence>
<dbReference type="AlphaFoldDB" id="A0A177JRF9"/>
<dbReference type="OrthoDB" id="9981002at2"/>